<proteinExistence type="predicted"/>
<reference evidence="1 2" key="1">
    <citation type="submission" date="2019-04" db="EMBL/GenBank/DDBJ databases">
        <title>Draft genome sequences of Streptomyces avermitilis ATCC 31267.</title>
        <authorList>
            <person name="Komaki H."/>
            <person name="Tamura T."/>
            <person name="Hosoyama A."/>
        </authorList>
    </citation>
    <scope>NUCLEOTIDE SEQUENCE [LARGE SCALE GENOMIC DNA]</scope>
    <source>
        <strain evidence="1 2">ATCC 31267</strain>
    </source>
</reference>
<comment type="caution">
    <text evidence="1">The sequence shown here is derived from an EMBL/GenBank/DDBJ whole genome shotgun (WGS) entry which is preliminary data.</text>
</comment>
<dbReference type="AlphaFoldDB" id="A0A4D4MGY0"/>
<gene>
    <name evidence="1" type="ORF">SAV31267_007880</name>
</gene>
<evidence type="ECO:0000313" key="2">
    <source>
        <dbReference type="Proteomes" id="UP000299211"/>
    </source>
</evidence>
<organism evidence="1 2">
    <name type="scientific">Streptomyces avermitilis</name>
    <dbReference type="NCBI Taxonomy" id="33903"/>
    <lineage>
        <taxon>Bacteria</taxon>
        <taxon>Bacillati</taxon>
        <taxon>Actinomycetota</taxon>
        <taxon>Actinomycetes</taxon>
        <taxon>Kitasatosporales</taxon>
        <taxon>Streptomycetaceae</taxon>
        <taxon>Streptomyces</taxon>
    </lineage>
</organism>
<accession>A0A4D4MGY0</accession>
<name>A0A4D4MGY0_STRAX</name>
<sequence length="76" mass="7903">MRLVDDRLRAAGGPLGEGLVVGKLPEVFALPRMLRHFAATGEGLPPDGSVEVDAPDSALRAALSAARSGPGSRRRN</sequence>
<evidence type="ECO:0000313" key="1">
    <source>
        <dbReference type="EMBL" id="GDY71303.1"/>
    </source>
</evidence>
<dbReference type="EMBL" id="BJHY01000001">
    <property type="protein sequence ID" value="GDY71303.1"/>
    <property type="molecule type" value="Genomic_DNA"/>
</dbReference>
<protein>
    <submittedName>
        <fullName evidence="1">Uncharacterized protein</fullName>
    </submittedName>
</protein>
<dbReference type="Proteomes" id="UP000299211">
    <property type="component" value="Unassembled WGS sequence"/>
</dbReference>